<dbReference type="Proteomes" id="UP001596434">
    <property type="component" value="Unassembled WGS sequence"/>
</dbReference>
<sequence length="132" mass="14370">MPISDDEWDNGSTADSADTAATTPVGDYEDEKELIVAFLSENVDNAYTRSEIIRGVDFGNDARPESIREVLTEIQDELVDLAGDVVASGMLVDDVDEALDELVTEGMVAEKEVETGEGTTTYYRLNTGEARE</sequence>
<evidence type="ECO:0000313" key="3">
    <source>
        <dbReference type="Proteomes" id="UP001596434"/>
    </source>
</evidence>
<evidence type="ECO:0000313" key="2">
    <source>
        <dbReference type="EMBL" id="MFC7257082.1"/>
    </source>
</evidence>
<organism evidence="2 3">
    <name type="scientific">Haloplanus litoreus</name>
    <dbReference type="NCBI Taxonomy" id="767515"/>
    <lineage>
        <taxon>Archaea</taxon>
        <taxon>Methanobacteriati</taxon>
        <taxon>Methanobacteriota</taxon>
        <taxon>Stenosarchaea group</taxon>
        <taxon>Halobacteria</taxon>
        <taxon>Halobacteriales</taxon>
        <taxon>Haloferacaceae</taxon>
        <taxon>Haloplanus</taxon>
    </lineage>
</organism>
<dbReference type="GeneID" id="96955371"/>
<accession>A0ABD6A2D7</accession>
<reference evidence="2 3" key="1">
    <citation type="journal article" date="2019" name="Int. J. Syst. Evol. Microbiol.">
        <title>The Global Catalogue of Microorganisms (GCM) 10K type strain sequencing project: providing services to taxonomists for standard genome sequencing and annotation.</title>
        <authorList>
            <consortium name="The Broad Institute Genomics Platform"/>
            <consortium name="The Broad Institute Genome Sequencing Center for Infectious Disease"/>
            <person name="Wu L."/>
            <person name="Ma J."/>
        </authorList>
    </citation>
    <scope>NUCLEOTIDE SEQUENCE [LARGE SCALE GENOMIC DNA]</scope>
    <source>
        <strain evidence="2 3">GX21</strain>
    </source>
</reference>
<keyword evidence="3" id="KW-1185">Reference proteome</keyword>
<proteinExistence type="predicted"/>
<gene>
    <name evidence="2" type="ORF">ACFQKE_17630</name>
</gene>
<dbReference type="RefSeq" id="WP_340696317.1">
    <property type="nucleotide sequence ID" value="NZ_JBHTAT010000004.1"/>
</dbReference>
<dbReference type="EMBL" id="JBHTAT010000004">
    <property type="protein sequence ID" value="MFC7257082.1"/>
    <property type="molecule type" value="Genomic_DNA"/>
</dbReference>
<name>A0ABD6A2D7_9EURY</name>
<feature type="compositionally biased region" description="Low complexity" evidence="1">
    <location>
        <begin position="12"/>
        <end position="23"/>
    </location>
</feature>
<protein>
    <submittedName>
        <fullName evidence="2">Uncharacterized protein</fullName>
    </submittedName>
</protein>
<evidence type="ECO:0000256" key="1">
    <source>
        <dbReference type="SAM" id="MobiDB-lite"/>
    </source>
</evidence>
<comment type="caution">
    <text evidence="2">The sequence shown here is derived from an EMBL/GenBank/DDBJ whole genome shotgun (WGS) entry which is preliminary data.</text>
</comment>
<feature type="region of interest" description="Disordered" evidence="1">
    <location>
        <begin position="1"/>
        <end position="26"/>
    </location>
</feature>
<dbReference type="AlphaFoldDB" id="A0ABD6A2D7"/>